<feature type="compositionally biased region" description="Polar residues" evidence="12">
    <location>
        <begin position="14"/>
        <end position="25"/>
    </location>
</feature>
<evidence type="ECO:0000256" key="6">
    <source>
        <dbReference type="ARBA" id="ARBA00022695"/>
    </source>
</evidence>
<keyword evidence="7 11" id="KW-0547">Nucleotide-binding</keyword>
<dbReference type="NCBIfam" id="TIGR00482">
    <property type="entry name" value="nicotinate (nicotinamide) nucleotide adenylyltransferase"/>
    <property type="match status" value="1"/>
</dbReference>
<dbReference type="STRING" id="937218.SAMN06297251_10684"/>
<dbReference type="EC" id="2.7.7.18" evidence="11"/>
<evidence type="ECO:0000256" key="5">
    <source>
        <dbReference type="ARBA" id="ARBA00022679"/>
    </source>
</evidence>
<dbReference type="InterPro" id="IPR004821">
    <property type="entry name" value="Cyt_trans-like"/>
</dbReference>
<evidence type="ECO:0000256" key="12">
    <source>
        <dbReference type="SAM" id="MobiDB-lite"/>
    </source>
</evidence>
<dbReference type="NCBIfam" id="NF000843">
    <property type="entry name" value="PRK00071.2-2"/>
    <property type="match status" value="1"/>
</dbReference>
<dbReference type="NCBIfam" id="TIGR00125">
    <property type="entry name" value="cyt_tran_rel"/>
    <property type="match status" value="1"/>
</dbReference>
<dbReference type="InterPro" id="IPR014729">
    <property type="entry name" value="Rossmann-like_a/b/a_fold"/>
</dbReference>
<proteinExistence type="inferred from homology"/>
<dbReference type="InterPro" id="IPR005248">
    <property type="entry name" value="NadD/NMNAT"/>
</dbReference>
<dbReference type="SUPFAM" id="SSF52374">
    <property type="entry name" value="Nucleotidylyl transferase"/>
    <property type="match status" value="1"/>
</dbReference>
<dbReference type="GO" id="GO:0004515">
    <property type="term" value="F:nicotinate-nucleotide adenylyltransferase activity"/>
    <property type="evidence" value="ECO:0007669"/>
    <property type="project" value="UniProtKB-UniRule"/>
</dbReference>
<evidence type="ECO:0000256" key="2">
    <source>
        <dbReference type="ARBA" id="ARBA00005019"/>
    </source>
</evidence>
<evidence type="ECO:0000259" key="13">
    <source>
        <dbReference type="Pfam" id="PF01467"/>
    </source>
</evidence>
<feature type="region of interest" description="Disordered" evidence="12">
    <location>
        <begin position="1"/>
        <end position="25"/>
    </location>
</feature>
<sequence>MNDLIGEGSGVGFSASSADKPSSALSTEALRLPTAGRGQAIGLFGGSFNPPHEGHLLVAETARKRLKLDAVWWLVTPGNPLKDHGALRPLPERLAAVRELAKARHHRPTALEAAWRIRYTADTIRLLVARRPDLAFVWIMGADSLTSFHRWQDWRAIADAVPIAIVDRPGATLGALHAKAAQALGAYRLPERDAASLPRRSPPAWVFLHGPRRAISSTALRGG</sequence>
<feature type="domain" description="Cytidyltransferase-like" evidence="13">
    <location>
        <begin position="43"/>
        <end position="221"/>
    </location>
</feature>
<keyword evidence="8 11" id="KW-0067">ATP-binding</keyword>
<evidence type="ECO:0000256" key="11">
    <source>
        <dbReference type="HAMAP-Rule" id="MF_00244"/>
    </source>
</evidence>
<gene>
    <name evidence="11" type="primary">nadD</name>
    <name evidence="14" type="ORF">SAMN06297251_10684</name>
</gene>
<evidence type="ECO:0000256" key="10">
    <source>
        <dbReference type="ARBA" id="ARBA00048721"/>
    </source>
</evidence>
<keyword evidence="9 11" id="KW-0520">NAD</keyword>
<dbReference type="NCBIfam" id="NF000845">
    <property type="entry name" value="PRK00071.2-4"/>
    <property type="match status" value="1"/>
</dbReference>
<dbReference type="Proteomes" id="UP000192656">
    <property type="component" value="Unassembled WGS sequence"/>
</dbReference>
<dbReference type="PANTHER" id="PTHR39321">
    <property type="entry name" value="NICOTINATE-NUCLEOTIDE ADENYLYLTRANSFERASE-RELATED"/>
    <property type="match status" value="1"/>
</dbReference>
<keyword evidence="5 11" id="KW-0808">Transferase</keyword>
<evidence type="ECO:0000256" key="4">
    <source>
        <dbReference type="ARBA" id="ARBA00022642"/>
    </source>
</evidence>
<evidence type="ECO:0000256" key="9">
    <source>
        <dbReference type="ARBA" id="ARBA00023027"/>
    </source>
</evidence>
<accession>A0A1W2BDR2</accession>
<dbReference type="Pfam" id="PF01467">
    <property type="entry name" value="CTP_transf_like"/>
    <property type="match status" value="1"/>
</dbReference>
<evidence type="ECO:0000256" key="8">
    <source>
        <dbReference type="ARBA" id="ARBA00022840"/>
    </source>
</evidence>
<dbReference type="RefSeq" id="WP_342170299.1">
    <property type="nucleotide sequence ID" value="NZ_FWXR01000006.1"/>
</dbReference>
<keyword evidence="4 11" id="KW-0662">Pyridine nucleotide biosynthesis</keyword>
<dbReference type="GO" id="GO:0009435">
    <property type="term" value="P:NAD+ biosynthetic process"/>
    <property type="evidence" value="ECO:0007669"/>
    <property type="project" value="UniProtKB-UniRule"/>
</dbReference>
<evidence type="ECO:0000256" key="3">
    <source>
        <dbReference type="ARBA" id="ARBA00009014"/>
    </source>
</evidence>
<comment type="catalytic activity">
    <reaction evidence="10 11">
        <text>nicotinate beta-D-ribonucleotide + ATP + H(+) = deamido-NAD(+) + diphosphate</text>
        <dbReference type="Rhea" id="RHEA:22860"/>
        <dbReference type="ChEBI" id="CHEBI:15378"/>
        <dbReference type="ChEBI" id="CHEBI:30616"/>
        <dbReference type="ChEBI" id="CHEBI:33019"/>
        <dbReference type="ChEBI" id="CHEBI:57502"/>
        <dbReference type="ChEBI" id="CHEBI:58437"/>
        <dbReference type="EC" id="2.7.7.18"/>
    </reaction>
</comment>
<comment type="similarity">
    <text evidence="3 11">Belongs to the NadD family.</text>
</comment>
<comment type="function">
    <text evidence="1 11">Catalyzes the reversible adenylation of nicotinate mononucleotide (NaMN) to nicotinic acid adenine dinucleotide (NaAD).</text>
</comment>
<dbReference type="UniPathway" id="UPA00253">
    <property type="reaction ID" value="UER00332"/>
</dbReference>
<keyword evidence="6 11" id="KW-0548">Nucleotidyltransferase</keyword>
<dbReference type="Gene3D" id="3.40.50.620">
    <property type="entry name" value="HUPs"/>
    <property type="match status" value="1"/>
</dbReference>
<reference evidence="14 15" key="1">
    <citation type="submission" date="2017-04" db="EMBL/GenBank/DDBJ databases">
        <authorList>
            <person name="Afonso C.L."/>
            <person name="Miller P.J."/>
            <person name="Scott M.A."/>
            <person name="Spackman E."/>
            <person name="Goraichik I."/>
            <person name="Dimitrov K.M."/>
            <person name="Suarez D.L."/>
            <person name="Swayne D.E."/>
        </authorList>
    </citation>
    <scope>NUCLEOTIDE SEQUENCE [LARGE SCALE GENOMIC DNA]</scope>
    <source>
        <strain evidence="14 15">CGMCC 1.10972</strain>
    </source>
</reference>
<evidence type="ECO:0000256" key="7">
    <source>
        <dbReference type="ARBA" id="ARBA00022741"/>
    </source>
</evidence>
<evidence type="ECO:0000313" key="15">
    <source>
        <dbReference type="Proteomes" id="UP000192656"/>
    </source>
</evidence>
<dbReference type="CDD" id="cd02165">
    <property type="entry name" value="NMNAT"/>
    <property type="match status" value="1"/>
</dbReference>
<evidence type="ECO:0000256" key="1">
    <source>
        <dbReference type="ARBA" id="ARBA00002324"/>
    </source>
</evidence>
<dbReference type="HAMAP" id="MF_00244">
    <property type="entry name" value="NaMN_adenylyltr"/>
    <property type="match status" value="1"/>
</dbReference>
<dbReference type="AlphaFoldDB" id="A0A1W2BDR2"/>
<name>A0A1W2BDR2_9HYPH</name>
<keyword evidence="15" id="KW-1185">Reference proteome</keyword>
<organism evidence="14 15">
    <name type="scientific">Fulvimarina manganoxydans</name>
    <dbReference type="NCBI Taxonomy" id="937218"/>
    <lineage>
        <taxon>Bacteria</taxon>
        <taxon>Pseudomonadati</taxon>
        <taxon>Pseudomonadota</taxon>
        <taxon>Alphaproteobacteria</taxon>
        <taxon>Hyphomicrobiales</taxon>
        <taxon>Aurantimonadaceae</taxon>
        <taxon>Fulvimarina</taxon>
    </lineage>
</organism>
<protein>
    <recommendedName>
        <fullName evidence="11">Probable nicotinate-nucleotide adenylyltransferase</fullName>
        <ecNumber evidence="11">2.7.7.18</ecNumber>
    </recommendedName>
    <alternativeName>
        <fullName evidence="11">Deamido-NAD(+) diphosphorylase</fullName>
    </alternativeName>
    <alternativeName>
        <fullName evidence="11">Deamido-NAD(+) pyrophosphorylase</fullName>
    </alternativeName>
    <alternativeName>
        <fullName evidence="11">Nicotinate mononucleotide adenylyltransferase</fullName>
        <shortName evidence="11">NaMN adenylyltransferase</shortName>
    </alternativeName>
</protein>
<dbReference type="GO" id="GO:0005524">
    <property type="term" value="F:ATP binding"/>
    <property type="evidence" value="ECO:0007669"/>
    <property type="project" value="UniProtKB-KW"/>
</dbReference>
<evidence type="ECO:0000313" key="14">
    <source>
        <dbReference type="EMBL" id="SMC71049.1"/>
    </source>
</evidence>
<dbReference type="EMBL" id="FWXR01000006">
    <property type="protein sequence ID" value="SMC71049.1"/>
    <property type="molecule type" value="Genomic_DNA"/>
</dbReference>
<comment type="pathway">
    <text evidence="2 11">Cofactor biosynthesis; NAD(+) biosynthesis; deamido-NAD(+) from nicotinate D-ribonucleotide: step 1/1.</text>
</comment>
<dbReference type="PANTHER" id="PTHR39321:SF3">
    <property type="entry name" value="PHOSPHOPANTETHEINE ADENYLYLTRANSFERASE"/>
    <property type="match status" value="1"/>
</dbReference>